<proteinExistence type="predicted"/>
<feature type="transmembrane region" description="Helical" evidence="2">
    <location>
        <begin position="69"/>
        <end position="91"/>
    </location>
</feature>
<reference evidence="3 4" key="1">
    <citation type="submission" date="2023-09" db="EMBL/GenBank/DDBJ databases">
        <title>Nesidiocoris tenuis whole genome shotgun sequence.</title>
        <authorList>
            <person name="Shibata T."/>
            <person name="Shimoda M."/>
            <person name="Kobayashi T."/>
            <person name="Uehara T."/>
        </authorList>
    </citation>
    <scope>NUCLEOTIDE SEQUENCE [LARGE SCALE GENOMIC DNA]</scope>
    <source>
        <strain evidence="3 4">Japan</strain>
    </source>
</reference>
<evidence type="ECO:0000313" key="4">
    <source>
        <dbReference type="Proteomes" id="UP001307889"/>
    </source>
</evidence>
<evidence type="ECO:0000313" key="3">
    <source>
        <dbReference type="EMBL" id="BES90789.1"/>
    </source>
</evidence>
<feature type="compositionally biased region" description="Polar residues" evidence="1">
    <location>
        <begin position="395"/>
        <end position="409"/>
    </location>
</feature>
<dbReference type="EMBL" id="AP028910">
    <property type="protein sequence ID" value="BES90789.1"/>
    <property type="molecule type" value="Genomic_DNA"/>
</dbReference>
<feature type="region of interest" description="Disordered" evidence="1">
    <location>
        <begin position="191"/>
        <end position="213"/>
    </location>
</feature>
<accession>A0ABN7AEX3</accession>
<feature type="region of interest" description="Disordered" evidence="1">
    <location>
        <begin position="373"/>
        <end position="415"/>
    </location>
</feature>
<gene>
    <name evidence="3" type="ORF">NTJ_03598</name>
</gene>
<keyword evidence="2" id="KW-0472">Membrane</keyword>
<sequence length="428" mass="46591">MEVPGIWGIDCGDYEPECPGPPPPFFHLPPPPRPPFLHDLPDCSLELESCNAMPVIDAEYHSSPALPSVAVIVSSSVFLLAMVLVATALLCKHKKKMQSFLPCKSSPQNHCDVTHGNGVIYEDLTNIRPRPLPQPSIEMLDVKGGRCDVGYPPAAYPVLPHSPVFICPPPPRTMPHPRYCSQDLYNPVYEELSNGSNGRGGGSENDSEYGRHAGIGSEDEFAEDELSLAGVSLPIHRSGTSSLQGSTGNDLSRDVDSSDADDRNNRSWNFSLPPGSRPKKYGNIAGGGRPRSLERRRTNRCKGNVGVNGVGVSGNLMNGGGGECAEFHEGLLLDALLQLYPNRPIPTGHHKLPYILPVPHAQYEQVMQYHHNNHQTRPPSEYTATYRPAGHDSDSGYSHNTSGGRNSTARARKYTHRVPLHANDIVIS</sequence>
<name>A0ABN7AEX3_9HEMI</name>
<organism evidence="3 4">
    <name type="scientific">Nesidiocoris tenuis</name>
    <dbReference type="NCBI Taxonomy" id="355587"/>
    <lineage>
        <taxon>Eukaryota</taxon>
        <taxon>Metazoa</taxon>
        <taxon>Ecdysozoa</taxon>
        <taxon>Arthropoda</taxon>
        <taxon>Hexapoda</taxon>
        <taxon>Insecta</taxon>
        <taxon>Pterygota</taxon>
        <taxon>Neoptera</taxon>
        <taxon>Paraneoptera</taxon>
        <taxon>Hemiptera</taxon>
        <taxon>Heteroptera</taxon>
        <taxon>Panheteroptera</taxon>
        <taxon>Cimicomorpha</taxon>
        <taxon>Miridae</taxon>
        <taxon>Dicyphina</taxon>
        <taxon>Nesidiocoris</taxon>
    </lineage>
</organism>
<evidence type="ECO:0000256" key="2">
    <source>
        <dbReference type="SAM" id="Phobius"/>
    </source>
</evidence>
<keyword evidence="2" id="KW-1133">Transmembrane helix</keyword>
<evidence type="ECO:0000256" key="1">
    <source>
        <dbReference type="SAM" id="MobiDB-lite"/>
    </source>
</evidence>
<feature type="region of interest" description="Disordered" evidence="1">
    <location>
        <begin position="238"/>
        <end position="294"/>
    </location>
</feature>
<feature type="compositionally biased region" description="Polar residues" evidence="1">
    <location>
        <begin position="238"/>
        <end position="249"/>
    </location>
</feature>
<evidence type="ECO:0008006" key="5">
    <source>
        <dbReference type="Google" id="ProtNLM"/>
    </source>
</evidence>
<protein>
    <recommendedName>
        <fullName evidence="5">Down syndrome cell adhesion molecule C-terminal domain-containing protein</fullName>
    </recommendedName>
</protein>
<feature type="compositionally biased region" description="Basic and acidic residues" evidence="1">
    <location>
        <begin position="251"/>
        <end position="265"/>
    </location>
</feature>
<keyword evidence="2" id="KW-0812">Transmembrane</keyword>
<keyword evidence="4" id="KW-1185">Reference proteome</keyword>
<dbReference type="Proteomes" id="UP001307889">
    <property type="component" value="Chromosome 2"/>
</dbReference>